<keyword evidence="2" id="KW-1133">Transmembrane helix</keyword>
<keyword evidence="2" id="KW-0472">Membrane</keyword>
<accession>A0ABV2LPE7</accession>
<comment type="caution">
    <text evidence="3">The sequence shown here is derived from an EMBL/GenBank/DDBJ whole genome shotgun (WGS) entry which is preliminary data.</text>
</comment>
<feature type="transmembrane region" description="Helical" evidence="2">
    <location>
        <begin position="47"/>
        <end position="67"/>
    </location>
</feature>
<dbReference type="EMBL" id="JBEPMO010000001">
    <property type="protein sequence ID" value="MET3730453.1"/>
    <property type="molecule type" value="Genomic_DNA"/>
</dbReference>
<keyword evidence="4" id="KW-1185">Reference proteome</keyword>
<dbReference type="RefSeq" id="WP_354505333.1">
    <property type="nucleotide sequence ID" value="NZ_JBEPMO010000001.1"/>
</dbReference>
<protein>
    <recommendedName>
        <fullName evidence="5">Anti-sigma factor</fullName>
    </recommendedName>
</protein>
<evidence type="ECO:0000313" key="4">
    <source>
        <dbReference type="Proteomes" id="UP001549146"/>
    </source>
</evidence>
<feature type="region of interest" description="Disordered" evidence="1">
    <location>
        <begin position="111"/>
        <end position="167"/>
    </location>
</feature>
<gene>
    <name evidence="3" type="ORF">ABID46_000005</name>
</gene>
<evidence type="ECO:0000256" key="1">
    <source>
        <dbReference type="SAM" id="MobiDB-lite"/>
    </source>
</evidence>
<feature type="compositionally biased region" description="Basic and acidic residues" evidence="1">
    <location>
        <begin position="147"/>
        <end position="157"/>
    </location>
</feature>
<keyword evidence="2" id="KW-0812">Transmembrane</keyword>
<reference evidence="3 4" key="1">
    <citation type="submission" date="2024-06" db="EMBL/GenBank/DDBJ databases">
        <title>Genomic Encyclopedia of Type Strains, Phase IV (KMG-IV): sequencing the most valuable type-strain genomes for metagenomic binning, comparative biology and taxonomic classification.</title>
        <authorList>
            <person name="Goeker M."/>
        </authorList>
    </citation>
    <scope>NUCLEOTIDE SEQUENCE [LARGE SCALE GENOMIC DNA]</scope>
    <source>
        <strain evidence="3 4">DSM 29388</strain>
    </source>
</reference>
<proteinExistence type="predicted"/>
<organism evidence="3 4">
    <name type="scientific">Moheibacter stercoris</name>
    <dbReference type="NCBI Taxonomy" id="1628251"/>
    <lineage>
        <taxon>Bacteria</taxon>
        <taxon>Pseudomonadati</taxon>
        <taxon>Bacteroidota</taxon>
        <taxon>Flavobacteriia</taxon>
        <taxon>Flavobacteriales</taxon>
        <taxon>Weeksellaceae</taxon>
        <taxon>Moheibacter</taxon>
    </lineage>
</organism>
<sequence length="217" mass="24853">MKSKFEHIVKNQLEDRELPVSDNAWERLQEMMAQPEVSTSKTRKMKVWFPMSIAASVVLFIGLYWGWNSFSTKESPSVATQTKNKEILQTVQEQENTSSIPVQEDLLADSSVHQQKQIETKNTENVPSSTHKNLESVETEIVSNPEKNPEFDSEKASITEISPEPQTELAHQEELQLEEKKKANFVDPEMLLYSIENNEAVKQSKSNSRLVLIDFNK</sequence>
<name>A0ABV2LPE7_9FLAO</name>
<evidence type="ECO:0008006" key="5">
    <source>
        <dbReference type="Google" id="ProtNLM"/>
    </source>
</evidence>
<dbReference type="Proteomes" id="UP001549146">
    <property type="component" value="Unassembled WGS sequence"/>
</dbReference>
<evidence type="ECO:0000256" key="2">
    <source>
        <dbReference type="SAM" id="Phobius"/>
    </source>
</evidence>
<evidence type="ECO:0000313" key="3">
    <source>
        <dbReference type="EMBL" id="MET3730453.1"/>
    </source>
</evidence>